<keyword evidence="1" id="KW-0812">Transmembrane</keyword>
<protein>
    <submittedName>
        <fullName evidence="3">Uncharacterized protein</fullName>
    </submittedName>
</protein>
<organism evidence="3 4">
    <name type="scientific">Amblyomma americanum</name>
    <name type="common">Lone star tick</name>
    <dbReference type="NCBI Taxonomy" id="6943"/>
    <lineage>
        <taxon>Eukaryota</taxon>
        <taxon>Metazoa</taxon>
        <taxon>Ecdysozoa</taxon>
        <taxon>Arthropoda</taxon>
        <taxon>Chelicerata</taxon>
        <taxon>Arachnida</taxon>
        <taxon>Acari</taxon>
        <taxon>Parasitiformes</taxon>
        <taxon>Ixodida</taxon>
        <taxon>Ixodoidea</taxon>
        <taxon>Ixodidae</taxon>
        <taxon>Amblyomminae</taxon>
        <taxon>Amblyomma</taxon>
    </lineage>
</organism>
<keyword evidence="2" id="KW-0732">Signal</keyword>
<feature type="signal peptide" evidence="2">
    <location>
        <begin position="1"/>
        <end position="28"/>
    </location>
</feature>
<feature type="chain" id="PRO_5042917077" evidence="2">
    <location>
        <begin position="29"/>
        <end position="221"/>
    </location>
</feature>
<comment type="caution">
    <text evidence="3">The sequence shown here is derived from an EMBL/GenBank/DDBJ whole genome shotgun (WGS) entry which is preliminary data.</text>
</comment>
<evidence type="ECO:0000256" key="2">
    <source>
        <dbReference type="SAM" id="SignalP"/>
    </source>
</evidence>
<gene>
    <name evidence="3" type="ORF">V5799_016888</name>
</gene>
<feature type="transmembrane region" description="Helical" evidence="1">
    <location>
        <begin position="77"/>
        <end position="102"/>
    </location>
</feature>
<evidence type="ECO:0000313" key="3">
    <source>
        <dbReference type="EMBL" id="KAK8781771.1"/>
    </source>
</evidence>
<proteinExistence type="predicted"/>
<sequence length="221" mass="24462">MRSAGMSKAAGLVVSLLATTFFMANCHSQPVTDRSSGTMLQQTSVPSRDGRTLSSSQLVRWATAAATQVLAFNVSNFVAVLFIKALLVALGFATGFSGLGLWRTDTQQFTHEFPVPPSVQRAEQEQQGHVRWLTTYLATLNSGDHRCLKRLACEQPEWARFYAGAKEMLVAALRMAPAWMYSHNPAHDKITASLRLAAQMGTRFHQLCHRKFPCRNFQSNG</sequence>
<keyword evidence="1" id="KW-0472">Membrane</keyword>
<dbReference type="AlphaFoldDB" id="A0AAQ4F4E9"/>
<dbReference type="Proteomes" id="UP001321473">
    <property type="component" value="Unassembled WGS sequence"/>
</dbReference>
<keyword evidence="1" id="KW-1133">Transmembrane helix</keyword>
<name>A0AAQ4F4E9_AMBAM</name>
<evidence type="ECO:0000256" key="1">
    <source>
        <dbReference type="SAM" id="Phobius"/>
    </source>
</evidence>
<keyword evidence="4" id="KW-1185">Reference proteome</keyword>
<reference evidence="3 4" key="1">
    <citation type="journal article" date="2023" name="Arcadia Sci">
        <title>De novo assembly of a long-read Amblyomma americanum tick genome.</title>
        <authorList>
            <person name="Chou S."/>
            <person name="Poskanzer K.E."/>
            <person name="Rollins M."/>
            <person name="Thuy-Boun P.S."/>
        </authorList>
    </citation>
    <scope>NUCLEOTIDE SEQUENCE [LARGE SCALE GENOMIC DNA]</scope>
    <source>
        <strain evidence="3">F_SG_1</strain>
        <tissue evidence="3">Salivary glands</tissue>
    </source>
</reference>
<dbReference type="EMBL" id="JARKHS020007357">
    <property type="protein sequence ID" value="KAK8781771.1"/>
    <property type="molecule type" value="Genomic_DNA"/>
</dbReference>
<evidence type="ECO:0000313" key="4">
    <source>
        <dbReference type="Proteomes" id="UP001321473"/>
    </source>
</evidence>
<accession>A0AAQ4F4E9</accession>